<dbReference type="PANTHER" id="PTHR36443:SF1">
    <property type="entry name" value="BSR5223 PROTEIN"/>
    <property type="match status" value="1"/>
</dbReference>
<accession>A0A1V9BVR5</accession>
<keyword evidence="2" id="KW-1185">Reference proteome</keyword>
<dbReference type="Proteomes" id="UP000198378">
    <property type="component" value="Unassembled WGS sequence"/>
</dbReference>
<reference evidence="1 2" key="1">
    <citation type="submission" date="2017-05" db="EMBL/GenBank/DDBJ databases">
        <title>The genome sequence of Geobacillus thermocatenulatus DSM 730.</title>
        <authorList>
            <person name="Ramaloko W.T."/>
            <person name="Koen N."/>
            <person name="Polliack S."/>
            <person name="Aliyu H."/>
            <person name="Lebre P."/>
            <person name="Mohr T."/>
            <person name="Oswald F."/>
            <person name="Zwick M."/>
            <person name="Neumann A."/>
            <person name="Syldatk C."/>
            <person name="Cowan D."/>
            <person name="De Maayer P."/>
        </authorList>
    </citation>
    <scope>NUCLEOTIDE SEQUENCE [LARGE SCALE GENOMIC DNA]</scope>
    <source>
        <strain evidence="1 2">BGSC 93A1</strain>
    </source>
</reference>
<dbReference type="InterPro" id="IPR021320">
    <property type="entry name" value="DUF2905"/>
</dbReference>
<evidence type="ECO:0000313" key="2">
    <source>
        <dbReference type="Proteomes" id="UP000198378"/>
    </source>
</evidence>
<dbReference type="PANTHER" id="PTHR36443">
    <property type="entry name" value="BSR5223 PROTEIN"/>
    <property type="match status" value="1"/>
</dbReference>
<dbReference type="EMBL" id="NEWK01000001">
    <property type="protein sequence ID" value="OXB90136.1"/>
    <property type="molecule type" value="Genomic_DNA"/>
</dbReference>
<dbReference type="AlphaFoldDB" id="A0A1V9BVR5"/>
<evidence type="ECO:0000313" key="1">
    <source>
        <dbReference type="EMBL" id="OXB90136.1"/>
    </source>
</evidence>
<gene>
    <name evidence="1" type="ORF">B9L19_05260</name>
</gene>
<dbReference type="Pfam" id="PF11146">
    <property type="entry name" value="DUF2905"/>
    <property type="match status" value="1"/>
</dbReference>
<comment type="caution">
    <text evidence="1">The sequence shown here is derived from an EMBL/GenBank/DDBJ whole genome shotgun (WGS) entry which is preliminary data.</text>
</comment>
<sequence length="60" mass="6766">MTIGVVLIMVGFVMQFVKLGRLPGDIVIRKGNMTFYFPVVTSILLSVVLSLIFYVLGRFR</sequence>
<protein>
    <submittedName>
        <fullName evidence="1">Uncharacterized protein</fullName>
    </submittedName>
</protein>
<organism evidence="1 2">
    <name type="scientific">Geobacillus thermocatenulatus</name>
    <dbReference type="NCBI Taxonomy" id="33938"/>
    <lineage>
        <taxon>Bacteria</taxon>
        <taxon>Bacillati</taxon>
        <taxon>Bacillota</taxon>
        <taxon>Bacilli</taxon>
        <taxon>Bacillales</taxon>
        <taxon>Anoxybacillaceae</taxon>
        <taxon>Geobacillus</taxon>
        <taxon>Geobacillus thermoleovorans group</taxon>
    </lineage>
</organism>
<dbReference type="KEGG" id="gtm:GT3921_06500"/>
<name>A0A1V9BVR5_9BACL</name>
<proteinExistence type="predicted"/>